<accession>A0A0A1VW07</accession>
<name>A0A0A1VW07_MICAE</name>
<evidence type="ECO:0000256" key="1">
    <source>
        <dbReference type="SAM" id="MobiDB-lite"/>
    </source>
</evidence>
<feature type="region of interest" description="Disordered" evidence="1">
    <location>
        <begin position="185"/>
        <end position="215"/>
    </location>
</feature>
<dbReference type="Gene3D" id="3.40.50.11780">
    <property type="match status" value="1"/>
</dbReference>
<reference evidence="3" key="1">
    <citation type="journal article" date="2015" name="Genome">
        <title>Whole Genome Sequence of the Non-Microcystin-Producing Microcystis aeruginosa Strain NIES-44.</title>
        <authorList>
            <person name="Okano K."/>
            <person name="Miyata N."/>
            <person name="Ozaki Y."/>
        </authorList>
    </citation>
    <scope>NUCLEOTIDE SEQUENCE [LARGE SCALE GENOMIC DNA]</scope>
    <source>
        <strain evidence="3">NIES-44</strain>
    </source>
</reference>
<protein>
    <submittedName>
        <fullName evidence="2">Phage tail sheath protein FI</fullName>
    </submittedName>
</protein>
<dbReference type="AlphaFoldDB" id="A0A0A1VW07"/>
<evidence type="ECO:0000313" key="2">
    <source>
        <dbReference type="EMBL" id="GAL93426.1"/>
    </source>
</evidence>
<organism evidence="2 3">
    <name type="scientific">Microcystis aeruginosa NIES-44</name>
    <dbReference type="NCBI Taxonomy" id="449439"/>
    <lineage>
        <taxon>Bacteria</taxon>
        <taxon>Bacillati</taxon>
        <taxon>Cyanobacteriota</taxon>
        <taxon>Cyanophyceae</taxon>
        <taxon>Oscillatoriophycideae</taxon>
        <taxon>Chroococcales</taxon>
        <taxon>Microcystaceae</taxon>
        <taxon>Microcystis</taxon>
    </lineage>
</organism>
<dbReference type="RefSeq" id="WP_045359183.1">
    <property type="nucleotide sequence ID" value="NZ_BBPA01000039.1"/>
</dbReference>
<sequence length="215" mass="23015">MPVQVTYPGVYIQELPSGRHTITGVATSITAFVGRALYGPVEEPITIFSFGDYHRFFGGLAYDFPMSYAVQDFFLNGGSQAVIVRLFEPKTTDEWTNNANNAAGAVQQAAGNNKNTTAQNVVDAVQGVADTDTYTNEPGKTVAESLLKIAQNAANQTNPTADSVKATIDFVIAFNDIDPVKKDQANNASQAVKKAAEGVTGNDKNAALSDEEMRR</sequence>
<gene>
    <name evidence="2" type="ORF">N44_02113</name>
</gene>
<dbReference type="Proteomes" id="UP000030321">
    <property type="component" value="Unassembled WGS sequence"/>
</dbReference>
<dbReference type="PANTHER" id="PTHR35861">
    <property type="match status" value="1"/>
</dbReference>
<proteinExistence type="predicted"/>
<dbReference type="PANTHER" id="PTHR35861:SF1">
    <property type="entry name" value="PHAGE TAIL SHEATH PROTEIN"/>
    <property type="match status" value="1"/>
</dbReference>
<evidence type="ECO:0000313" key="3">
    <source>
        <dbReference type="Proteomes" id="UP000030321"/>
    </source>
</evidence>
<dbReference type="InterPro" id="IPR052042">
    <property type="entry name" value="Tail_sheath_structural"/>
</dbReference>
<comment type="caution">
    <text evidence="2">The sequence shown here is derived from an EMBL/GenBank/DDBJ whole genome shotgun (WGS) entry which is preliminary data.</text>
</comment>
<dbReference type="EMBL" id="BBPA01000039">
    <property type="protein sequence ID" value="GAL93426.1"/>
    <property type="molecule type" value="Genomic_DNA"/>
</dbReference>